<accession>A0A4Y2CMS5</accession>
<proteinExistence type="predicted"/>
<reference evidence="2 3" key="1">
    <citation type="journal article" date="2019" name="Sci. Rep.">
        <title>Orb-weaving spider Araneus ventricosus genome elucidates the spidroin gene catalogue.</title>
        <authorList>
            <person name="Kono N."/>
            <person name="Nakamura H."/>
            <person name="Ohtoshi R."/>
            <person name="Moran D.A.P."/>
            <person name="Shinohara A."/>
            <person name="Yoshida Y."/>
            <person name="Fujiwara M."/>
            <person name="Mori M."/>
            <person name="Tomita M."/>
            <person name="Arakawa K."/>
        </authorList>
    </citation>
    <scope>NUCLEOTIDE SEQUENCE [LARGE SCALE GENOMIC DNA]</scope>
</reference>
<evidence type="ECO:0008006" key="4">
    <source>
        <dbReference type="Google" id="ProtNLM"/>
    </source>
</evidence>
<comment type="caution">
    <text evidence="2">The sequence shown here is derived from an EMBL/GenBank/DDBJ whole genome shotgun (WGS) entry which is preliminary data.</text>
</comment>
<gene>
    <name evidence="2" type="ORF">AVEN_94763_1</name>
</gene>
<dbReference type="AlphaFoldDB" id="A0A4Y2CMS5"/>
<evidence type="ECO:0000313" key="2">
    <source>
        <dbReference type="EMBL" id="GBM05469.1"/>
    </source>
</evidence>
<keyword evidence="3" id="KW-1185">Reference proteome</keyword>
<name>A0A4Y2CMS5_ARAVE</name>
<keyword evidence="1" id="KW-1133">Transmembrane helix</keyword>
<sequence>MKIEGVEEKVQGKIGDIERKKLIFDLLSIQCLMLVNTGAIVTLLRTWHKNFPLKTATGEKTEIRGKLDAFIELDLEKNKIRSGGEEIPLSSASVQHSKSCSVLAKKRFIIPARSEYLIQGVPEVPGEYRYSVTDFPSQACQKGVLVAATLFDLEMAAIPVRVLNLNNKPKILDKGAVIATCEPVLDIVDRPEEFSEAQHIQPTLENFQILNEEQRTEIRKLLKEFQNLFSTCDADVGRCNMTQHRVNKCHHPPIKKYQDVCLLQGKKKQIIQLKKWLTMG</sequence>
<organism evidence="2 3">
    <name type="scientific">Araneus ventricosus</name>
    <name type="common">Orbweaver spider</name>
    <name type="synonym">Epeira ventricosa</name>
    <dbReference type="NCBI Taxonomy" id="182803"/>
    <lineage>
        <taxon>Eukaryota</taxon>
        <taxon>Metazoa</taxon>
        <taxon>Ecdysozoa</taxon>
        <taxon>Arthropoda</taxon>
        <taxon>Chelicerata</taxon>
        <taxon>Arachnida</taxon>
        <taxon>Araneae</taxon>
        <taxon>Araneomorphae</taxon>
        <taxon>Entelegynae</taxon>
        <taxon>Araneoidea</taxon>
        <taxon>Araneidae</taxon>
        <taxon>Araneus</taxon>
    </lineage>
</organism>
<protein>
    <recommendedName>
        <fullName evidence="4">Peptidase A9 domain-containing protein</fullName>
    </recommendedName>
</protein>
<evidence type="ECO:0000313" key="3">
    <source>
        <dbReference type="Proteomes" id="UP000499080"/>
    </source>
</evidence>
<dbReference type="Proteomes" id="UP000499080">
    <property type="component" value="Unassembled WGS sequence"/>
</dbReference>
<keyword evidence="1" id="KW-0472">Membrane</keyword>
<evidence type="ECO:0000256" key="1">
    <source>
        <dbReference type="SAM" id="Phobius"/>
    </source>
</evidence>
<keyword evidence="1" id="KW-0812">Transmembrane</keyword>
<dbReference type="OrthoDB" id="6435686at2759"/>
<feature type="transmembrane region" description="Helical" evidence="1">
    <location>
        <begin position="22"/>
        <end position="44"/>
    </location>
</feature>
<dbReference type="EMBL" id="BGPR01000215">
    <property type="protein sequence ID" value="GBM05469.1"/>
    <property type="molecule type" value="Genomic_DNA"/>
</dbReference>